<evidence type="ECO:0000313" key="2">
    <source>
        <dbReference type="EMBL" id="CAB3396517.1"/>
    </source>
</evidence>
<dbReference type="PANTHER" id="PTHR47518">
    <property type="entry name" value="SERPENTINE RECEPTOR CLASS EPSILON-13-RELATED"/>
    <property type="match status" value="1"/>
</dbReference>
<proteinExistence type="predicted"/>
<protein>
    <submittedName>
        <fullName evidence="2">Uncharacterized protein</fullName>
    </submittedName>
</protein>
<keyword evidence="3" id="KW-1185">Reference proteome</keyword>
<evidence type="ECO:0000313" key="3">
    <source>
        <dbReference type="Proteomes" id="UP000494206"/>
    </source>
</evidence>
<feature type="transmembrane region" description="Helical" evidence="1">
    <location>
        <begin position="6"/>
        <end position="26"/>
    </location>
</feature>
<dbReference type="EMBL" id="CADEPM010000001">
    <property type="protein sequence ID" value="CAB3396517.1"/>
    <property type="molecule type" value="Genomic_DNA"/>
</dbReference>
<keyword evidence="1" id="KW-1133">Transmembrane helix</keyword>
<evidence type="ECO:0000256" key="1">
    <source>
        <dbReference type="SAM" id="Phobius"/>
    </source>
</evidence>
<name>A0A8S1EA24_9PELO</name>
<feature type="transmembrane region" description="Helical" evidence="1">
    <location>
        <begin position="102"/>
        <end position="125"/>
    </location>
</feature>
<dbReference type="Proteomes" id="UP000494206">
    <property type="component" value="Unassembled WGS sequence"/>
</dbReference>
<keyword evidence="1" id="KW-0472">Membrane</keyword>
<comment type="caution">
    <text evidence="2">The sequence shown here is derived from an EMBL/GenBank/DDBJ whole genome shotgun (WGS) entry which is preliminary data.</text>
</comment>
<keyword evidence="1" id="KW-0812">Transmembrane</keyword>
<dbReference type="InterPro" id="IPR052854">
    <property type="entry name" value="Serpentine_rcpt_epsilon"/>
</dbReference>
<accession>A0A8S1EA24</accession>
<organism evidence="2 3">
    <name type="scientific">Caenorhabditis bovis</name>
    <dbReference type="NCBI Taxonomy" id="2654633"/>
    <lineage>
        <taxon>Eukaryota</taxon>
        <taxon>Metazoa</taxon>
        <taxon>Ecdysozoa</taxon>
        <taxon>Nematoda</taxon>
        <taxon>Chromadorea</taxon>
        <taxon>Rhabditida</taxon>
        <taxon>Rhabditina</taxon>
        <taxon>Rhabditomorpha</taxon>
        <taxon>Rhabditoidea</taxon>
        <taxon>Rhabditidae</taxon>
        <taxon>Peloderinae</taxon>
        <taxon>Caenorhabditis</taxon>
    </lineage>
</organism>
<dbReference type="PANTHER" id="PTHR47518:SF9">
    <property type="entry name" value="SERPENTINE RECEPTOR, CLASS T"/>
    <property type="match status" value="1"/>
</dbReference>
<dbReference type="OrthoDB" id="5820709at2759"/>
<dbReference type="AlphaFoldDB" id="A0A8S1EA24"/>
<sequence length="217" mass="25271">MILNIVSIAGTLPMVVAFVMLAVLLIMHSKSFHPLFTASFSSLVISYAICNLFVVSKSIIEQFDEHHPLIDIIDYLYLWSYCYIQPCVRYQLTENVKALRIFVPFVIIDNCISLMYVFSSIFFNVDVNFDIESCRKYASYMVMFFVFRIILILAQFSMPVIVVKLHSSMWSRVQNYCRKPENEQNKVLKINNVLGMDVAGIETDYFTQLQTYWAQIK</sequence>
<feature type="transmembrane region" description="Helical" evidence="1">
    <location>
        <begin position="137"/>
        <end position="162"/>
    </location>
</feature>
<reference evidence="2 3" key="1">
    <citation type="submission" date="2020-04" db="EMBL/GenBank/DDBJ databases">
        <authorList>
            <person name="Laetsch R D."/>
            <person name="Stevens L."/>
            <person name="Kumar S."/>
            <person name="Blaxter L. M."/>
        </authorList>
    </citation>
    <scope>NUCLEOTIDE SEQUENCE [LARGE SCALE GENOMIC DNA]</scope>
</reference>
<feature type="transmembrane region" description="Helical" evidence="1">
    <location>
        <begin position="38"/>
        <end position="60"/>
    </location>
</feature>
<gene>
    <name evidence="2" type="ORF">CBOVIS_LOCUS60</name>
</gene>